<dbReference type="EMBL" id="NCKU01003687">
    <property type="protein sequence ID" value="RWS07076.1"/>
    <property type="molecule type" value="Genomic_DNA"/>
</dbReference>
<comment type="caution">
    <text evidence="11">The sequence shown here is derived from an EMBL/GenBank/DDBJ whole genome shotgun (WGS) entry which is preliminary data.</text>
</comment>
<reference evidence="11 12" key="1">
    <citation type="journal article" date="2018" name="Gigascience">
        <title>Genomes of trombidid mites reveal novel predicted allergens and laterally-transferred genes associated with secondary metabolism.</title>
        <authorList>
            <person name="Dong X."/>
            <person name="Chaisiri K."/>
            <person name="Xia D."/>
            <person name="Armstrong S.D."/>
            <person name="Fang Y."/>
            <person name="Donnelly M.J."/>
            <person name="Kadowaki T."/>
            <person name="McGarry J.W."/>
            <person name="Darby A.C."/>
            <person name="Makepeace B.L."/>
        </authorList>
    </citation>
    <scope>NUCLEOTIDE SEQUENCE [LARGE SCALE GENOMIC DNA]</scope>
    <source>
        <strain evidence="11">UoL-WK</strain>
    </source>
</reference>
<dbReference type="STRING" id="1965070.A0A3S3PRY6"/>
<evidence type="ECO:0000313" key="10">
    <source>
        <dbReference type="EMBL" id="RWS01213.1"/>
    </source>
</evidence>
<evidence type="ECO:0000313" key="12">
    <source>
        <dbReference type="Proteomes" id="UP000285301"/>
    </source>
</evidence>
<dbReference type="GO" id="GO:0008146">
    <property type="term" value="F:sulfotransferase activity"/>
    <property type="evidence" value="ECO:0007669"/>
    <property type="project" value="InterPro"/>
</dbReference>
<keyword evidence="5" id="KW-1133">Transmembrane helix</keyword>
<keyword evidence="9" id="KW-0735">Signal-anchor</keyword>
<dbReference type="AlphaFoldDB" id="A0A3S3PRY6"/>
<dbReference type="GO" id="GO:0000139">
    <property type="term" value="C:Golgi membrane"/>
    <property type="evidence" value="ECO:0007669"/>
    <property type="project" value="UniProtKB-SubCell"/>
</dbReference>
<keyword evidence="7" id="KW-0472">Membrane</keyword>
<dbReference type="EMBL" id="NCKU01009621">
    <property type="protein sequence ID" value="RWS01213.1"/>
    <property type="molecule type" value="Genomic_DNA"/>
</dbReference>
<evidence type="ECO:0000256" key="4">
    <source>
        <dbReference type="ARBA" id="ARBA00022692"/>
    </source>
</evidence>
<dbReference type="GO" id="GO:0016051">
    <property type="term" value="P:carbohydrate biosynthetic process"/>
    <property type="evidence" value="ECO:0007669"/>
    <property type="project" value="InterPro"/>
</dbReference>
<evidence type="ECO:0000256" key="7">
    <source>
        <dbReference type="ARBA" id="ARBA00023136"/>
    </source>
</evidence>
<accession>A0A3S3PRY6</accession>
<reference evidence="11" key="2">
    <citation type="submission" date="2018-11" db="EMBL/GenBank/DDBJ databases">
        <title>Trombidioid mite genomics.</title>
        <authorList>
            <person name="Dong X."/>
        </authorList>
    </citation>
    <scope>NUCLEOTIDE SEQUENCE</scope>
    <source>
        <strain evidence="11">UoL-WK</strain>
    </source>
</reference>
<proteinExistence type="inferred from homology"/>
<dbReference type="EC" id="2.8.2.-" evidence="9"/>
<comment type="similarity">
    <text evidence="2 9">Belongs to the sulfotransferase 2 family.</text>
</comment>
<name>A0A3S3PRY6_9ACAR</name>
<dbReference type="PANTHER" id="PTHR12137">
    <property type="entry name" value="CARBOHYDRATE SULFOTRANSFERASE"/>
    <property type="match status" value="1"/>
</dbReference>
<comment type="subcellular location">
    <subcellularLocation>
        <location evidence="1 9">Golgi apparatus membrane</location>
        <topology evidence="1 9">Single-pass type II membrane protein</topology>
    </subcellularLocation>
</comment>
<evidence type="ECO:0000256" key="2">
    <source>
        <dbReference type="ARBA" id="ARBA00006339"/>
    </source>
</evidence>
<sequence length="328" mass="38866">MNKAKLKVVIACSVLTLFFVLSTLSRRQESLKAYSKRYLRIIKNIHKRQETRKNLVSAVCNESLARNDSLENNIQTLQSHFDHFIVDDIHKLIYCFVPKVASTNWKRVLLSINADHLKASNPLSIKGSKSQARNIFQTLDQFNDTTEIIRRLNSYTKFVFVRNPFERLLSAFRNKFESVYNDYFRLRFGRKIIKMYRVNSTKQSLETGNDVTFNEFLSYIADLDVYDFKSSFNEHWRPISDLCFPCFIEFDIIGKLETLEEDAFFVMWKANLFNSIRFPHRKETYSSVPTAYLLNKYYKFVPLDLMNKLLKLYEQDLKLFNYGIEIDK</sequence>
<gene>
    <name evidence="11" type="ORF">B4U79_10650</name>
    <name evidence="10" type="ORF">B4U79_14374</name>
</gene>
<protein>
    <recommendedName>
        <fullName evidence="9">Carbohydrate sulfotransferase</fullName>
        <ecNumber evidence="9">2.8.2.-</ecNumber>
    </recommendedName>
</protein>
<evidence type="ECO:0000256" key="1">
    <source>
        <dbReference type="ARBA" id="ARBA00004323"/>
    </source>
</evidence>
<dbReference type="OrthoDB" id="2019940at2759"/>
<evidence type="ECO:0000256" key="6">
    <source>
        <dbReference type="ARBA" id="ARBA00023034"/>
    </source>
</evidence>
<keyword evidence="8 9" id="KW-0325">Glycoprotein</keyword>
<keyword evidence="12" id="KW-1185">Reference proteome</keyword>
<evidence type="ECO:0000256" key="5">
    <source>
        <dbReference type="ARBA" id="ARBA00022989"/>
    </source>
</evidence>
<keyword evidence="6 9" id="KW-0333">Golgi apparatus</keyword>
<organism evidence="11 12">
    <name type="scientific">Dinothrombium tinctorium</name>
    <dbReference type="NCBI Taxonomy" id="1965070"/>
    <lineage>
        <taxon>Eukaryota</taxon>
        <taxon>Metazoa</taxon>
        <taxon>Ecdysozoa</taxon>
        <taxon>Arthropoda</taxon>
        <taxon>Chelicerata</taxon>
        <taxon>Arachnida</taxon>
        <taxon>Acari</taxon>
        <taxon>Acariformes</taxon>
        <taxon>Trombidiformes</taxon>
        <taxon>Prostigmata</taxon>
        <taxon>Anystina</taxon>
        <taxon>Parasitengona</taxon>
        <taxon>Trombidioidea</taxon>
        <taxon>Trombidiidae</taxon>
        <taxon>Dinothrombium</taxon>
    </lineage>
</organism>
<keyword evidence="3 9" id="KW-0808">Transferase</keyword>
<dbReference type="Pfam" id="PF03567">
    <property type="entry name" value="Sulfotransfer_2"/>
    <property type="match status" value="1"/>
</dbReference>
<evidence type="ECO:0000256" key="3">
    <source>
        <dbReference type="ARBA" id="ARBA00022679"/>
    </source>
</evidence>
<evidence type="ECO:0000256" key="9">
    <source>
        <dbReference type="RuleBase" id="RU364020"/>
    </source>
</evidence>
<keyword evidence="9" id="KW-0119">Carbohydrate metabolism</keyword>
<dbReference type="InterPro" id="IPR005331">
    <property type="entry name" value="Sulfotransferase"/>
</dbReference>
<evidence type="ECO:0000313" key="11">
    <source>
        <dbReference type="EMBL" id="RWS07076.1"/>
    </source>
</evidence>
<evidence type="ECO:0000256" key="8">
    <source>
        <dbReference type="ARBA" id="ARBA00023180"/>
    </source>
</evidence>
<dbReference type="Proteomes" id="UP000285301">
    <property type="component" value="Unassembled WGS sequence"/>
</dbReference>
<dbReference type="PANTHER" id="PTHR12137:SF54">
    <property type="entry name" value="CARBOHYDRATE SULFOTRANSFERASE"/>
    <property type="match status" value="1"/>
</dbReference>
<dbReference type="InterPro" id="IPR018011">
    <property type="entry name" value="Carb_sulfotrans_8-10"/>
</dbReference>
<keyword evidence="4" id="KW-0812">Transmembrane</keyword>